<evidence type="ECO:0000313" key="3">
    <source>
        <dbReference type="Proteomes" id="UP001319180"/>
    </source>
</evidence>
<sequence length="624" mass="65128">MKRILIVLIALMIVRFSTAQSVGINATGAAPNASAMLDLTSTSKGLLVPRVALTATNAAGPVASPATGLLVYNTATAGSAPNNVVPGYYYWNGTWWVAFSAPSSTGWSLTGNSGLNQATNFVGTIDDKAVVFKSFNNSFLEFGNRGTLGLTQVLPDYTNATEKVTYVRSALQFEAPAANSYKPKMFTDADGNFRLKGSAAGTDLFEFGSTGSSDNGGFEFIIGDEGDEYLSFKSYHYITGMSEIMRLQSGRMSVGSTSFNATNPEKLLIDAGVTTSYNLMTGKGSIDNYLQINVQNSAATGSASSDIVATANNGSESANFIDMGINSGSYTNTGLPVLGGANTAYLYATGNDFVIGNGTATKPIRFFAGGFASTDERMRISGTGDVAIGSTTFNATYPEAFLVDAGTTTSVNAIVGKGSINSYLQLNIQNLSSGTSSSSDVVATADNGSETTHYVDMGINGSTNSSGVMGGANDAYLYNIGQNLLIATGTASKSLIFMTGGTAEATNERMRIDGTGNVGVGTNSPNSTLEVNGSIGRAITRTSTNITLNATHYTVILNNGTTPTVTLPAAAASNARRMYIIMNQTNAARTISSYRDFTNTGVTTIAANSRITIQSDGTNWYRIQ</sequence>
<reference evidence="2 3" key="1">
    <citation type="submission" date="2021-05" db="EMBL/GenBank/DDBJ databases">
        <title>A Polyphasic approach of four new species of the genus Ohtaekwangia: Ohtaekwangia histidinii sp. nov., Ohtaekwangia cretensis sp. nov., Ohtaekwangia indiensis sp. nov., Ohtaekwangia reichenbachii sp. nov. from diverse environment.</title>
        <authorList>
            <person name="Octaviana S."/>
        </authorList>
    </citation>
    <scope>NUCLEOTIDE SEQUENCE [LARGE SCALE GENOMIC DNA]</scope>
    <source>
        <strain evidence="2 3">PWU37</strain>
    </source>
</reference>
<comment type="caution">
    <text evidence="2">The sequence shown here is derived from an EMBL/GenBank/DDBJ whole genome shotgun (WGS) entry which is preliminary data.</text>
</comment>
<dbReference type="RefSeq" id="WP_254093122.1">
    <property type="nucleotide sequence ID" value="NZ_JAHESC010000050.1"/>
</dbReference>
<protein>
    <submittedName>
        <fullName evidence="2">Uncharacterized protein</fullName>
    </submittedName>
</protein>
<evidence type="ECO:0000256" key="1">
    <source>
        <dbReference type="SAM" id="SignalP"/>
    </source>
</evidence>
<dbReference type="EMBL" id="JAHESC010000050">
    <property type="protein sequence ID" value="MBT1689900.1"/>
    <property type="molecule type" value="Genomic_DNA"/>
</dbReference>
<evidence type="ECO:0000313" key="2">
    <source>
        <dbReference type="EMBL" id="MBT1689900.1"/>
    </source>
</evidence>
<dbReference type="AlphaFoldDB" id="A0AAP2GKS2"/>
<dbReference type="Proteomes" id="UP001319180">
    <property type="component" value="Unassembled WGS sequence"/>
</dbReference>
<keyword evidence="1" id="KW-0732">Signal</keyword>
<feature type="signal peptide" evidence="1">
    <location>
        <begin position="1"/>
        <end position="19"/>
    </location>
</feature>
<feature type="chain" id="PRO_5042929536" evidence="1">
    <location>
        <begin position="20"/>
        <end position="624"/>
    </location>
</feature>
<accession>A0AAP2GKS2</accession>
<name>A0AAP2GKS2_9BACT</name>
<keyword evidence="3" id="KW-1185">Reference proteome</keyword>
<proteinExistence type="predicted"/>
<organism evidence="2 3">
    <name type="scientific">Dawidia soli</name>
    <dbReference type="NCBI Taxonomy" id="2782352"/>
    <lineage>
        <taxon>Bacteria</taxon>
        <taxon>Pseudomonadati</taxon>
        <taxon>Bacteroidota</taxon>
        <taxon>Cytophagia</taxon>
        <taxon>Cytophagales</taxon>
        <taxon>Chryseotaleaceae</taxon>
        <taxon>Dawidia</taxon>
    </lineage>
</organism>
<gene>
    <name evidence="2" type="ORF">KK078_25280</name>
</gene>